<protein>
    <submittedName>
        <fullName evidence="4">TetR family transcriptional regulator</fullName>
    </submittedName>
</protein>
<proteinExistence type="predicted"/>
<feature type="domain" description="HTH tetR-type" evidence="3">
    <location>
        <begin position="10"/>
        <end position="70"/>
    </location>
</feature>
<dbReference type="PRINTS" id="PR00455">
    <property type="entry name" value="HTHTETR"/>
</dbReference>
<dbReference type="InterPro" id="IPR036271">
    <property type="entry name" value="Tet_transcr_reg_TetR-rel_C_sf"/>
</dbReference>
<dbReference type="InterPro" id="IPR001647">
    <property type="entry name" value="HTH_TetR"/>
</dbReference>
<evidence type="ECO:0000256" key="1">
    <source>
        <dbReference type="ARBA" id="ARBA00023125"/>
    </source>
</evidence>
<evidence type="ECO:0000259" key="3">
    <source>
        <dbReference type="PROSITE" id="PS50977"/>
    </source>
</evidence>
<sequence>MPVVSEDELAKRRNEILEKARGCFARYGYEGATVRRLEEYTGKSRGAIFHHFGDKETLFLAIARLDAERQADIVAQDGLVEVMRDIIRHPERHEWLATRVEIARLLRTDEKFRQRWNTHQAVLDRAVRARLESGPGSQGMRSDVRVEVLTTYLETVMEGLISQLAAGENPRKFDKMLDLVESSVRGH</sequence>
<dbReference type="SUPFAM" id="SSF46689">
    <property type="entry name" value="Homeodomain-like"/>
    <property type="match status" value="1"/>
</dbReference>
<dbReference type="SUPFAM" id="SSF48498">
    <property type="entry name" value="Tetracyclin repressor-like, C-terminal domain"/>
    <property type="match status" value="1"/>
</dbReference>
<dbReference type="RefSeq" id="WP_038605418.1">
    <property type="nucleotide sequence ID" value="NZ_CP008944.1"/>
</dbReference>
<dbReference type="InterPro" id="IPR050109">
    <property type="entry name" value="HTH-type_TetR-like_transc_reg"/>
</dbReference>
<evidence type="ECO:0000313" key="5">
    <source>
        <dbReference type="Proteomes" id="UP000028504"/>
    </source>
</evidence>
<dbReference type="PANTHER" id="PTHR30055:SF229">
    <property type="entry name" value="HTH-TYPE TRANSCRIPTIONAL REPRESSOR RV1474C"/>
    <property type="match status" value="1"/>
</dbReference>
<evidence type="ECO:0000313" key="4">
    <source>
        <dbReference type="EMBL" id="AIG64110.1"/>
    </source>
</evidence>
<dbReference type="PROSITE" id="PS50977">
    <property type="entry name" value="HTH_TETR_2"/>
    <property type="match status" value="1"/>
</dbReference>
<dbReference type="InterPro" id="IPR009057">
    <property type="entry name" value="Homeodomain-like_sf"/>
</dbReference>
<keyword evidence="5" id="KW-1185">Reference proteome</keyword>
<organism evidence="4 5">
    <name type="scientific">Corynebacterium atypicum</name>
    <dbReference type="NCBI Taxonomy" id="191610"/>
    <lineage>
        <taxon>Bacteria</taxon>
        <taxon>Bacillati</taxon>
        <taxon>Actinomycetota</taxon>
        <taxon>Actinomycetes</taxon>
        <taxon>Mycobacteriales</taxon>
        <taxon>Corynebacteriaceae</taxon>
        <taxon>Corynebacterium</taxon>
    </lineage>
</organism>
<keyword evidence="1 2" id="KW-0238">DNA-binding</keyword>
<reference evidence="4 5" key="1">
    <citation type="submission" date="2014-07" db="EMBL/GenBank/DDBJ databases">
        <title>Complete genome sequence of Corynebacterium atypicum DSM 44849: identifiction of the mycolic acid biosynthesis genes.</title>
        <authorList>
            <person name="Tippelt A."/>
            <person name="Mollmann S."/>
            <person name="Albersmeier A."/>
            <person name="Jaenicke S."/>
            <person name="Ruckert C."/>
            <person name="Tauch A."/>
        </authorList>
    </citation>
    <scope>NUCLEOTIDE SEQUENCE [LARGE SCALE GENOMIC DNA]</scope>
    <source>
        <strain evidence="4 5">R2070</strain>
    </source>
</reference>
<dbReference type="Pfam" id="PF00440">
    <property type="entry name" value="TetR_N"/>
    <property type="match status" value="1"/>
</dbReference>
<name>A0ABM5QMW2_9CORY</name>
<dbReference type="EMBL" id="CP008944">
    <property type="protein sequence ID" value="AIG64110.1"/>
    <property type="molecule type" value="Genomic_DNA"/>
</dbReference>
<dbReference type="PANTHER" id="PTHR30055">
    <property type="entry name" value="HTH-TYPE TRANSCRIPTIONAL REGULATOR RUTR"/>
    <property type="match status" value="1"/>
</dbReference>
<gene>
    <name evidence="4" type="ORF">CATYP_05110</name>
</gene>
<accession>A0ABM5QMW2</accession>
<feature type="DNA-binding region" description="H-T-H motif" evidence="2">
    <location>
        <begin position="33"/>
        <end position="52"/>
    </location>
</feature>
<evidence type="ECO:0000256" key="2">
    <source>
        <dbReference type="PROSITE-ProRule" id="PRU00335"/>
    </source>
</evidence>
<dbReference type="Gene3D" id="1.10.357.10">
    <property type="entry name" value="Tetracycline Repressor, domain 2"/>
    <property type="match status" value="1"/>
</dbReference>
<dbReference type="Proteomes" id="UP000028504">
    <property type="component" value="Chromosome"/>
</dbReference>